<evidence type="ECO:0000256" key="1">
    <source>
        <dbReference type="ARBA" id="ARBA00004651"/>
    </source>
</evidence>
<keyword evidence="2" id="KW-1003">Cell membrane</keyword>
<keyword evidence="7" id="KW-1015">Disulfide bond</keyword>
<dbReference type="EMBL" id="VZSV01000051">
    <property type="protein sequence ID" value="NXA48882.1"/>
    <property type="molecule type" value="Genomic_DNA"/>
</dbReference>
<proteinExistence type="predicted"/>
<feature type="transmembrane region" description="Helical" evidence="11">
    <location>
        <begin position="61"/>
        <end position="81"/>
    </location>
</feature>
<keyword evidence="4 11" id="KW-1133">Transmembrane helix</keyword>
<organism evidence="13 14">
    <name type="scientific">Nothocercus julius</name>
    <dbReference type="NCBI Taxonomy" id="2585813"/>
    <lineage>
        <taxon>Eukaryota</taxon>
        <taxon>Metazoa</taxon>
        <taxon>Chordata</taxon>
        <taxon>Craniata</taxon>
        <taxon>Vertebrata</taxon>
        <taxon>Euteleostomi</taxon>
        <taxon>Archelosauria</taxon>
        <taxon>Archosauria</taxon>
        <taxon>Dinosauria</taxon>
        <taxon>Saurischia</taxon>
        <taxon>Theropoda</taxon>
        <taxon>Coelurosauria</taxon>
        <taxon>Aves</taxon>
        <taxon>Palaeognathae</taxon>
        <taxon>Tinamiformes</taxon>
        <taxon>Tinamidae</taxon>
        <taxon>Nothocercus</taxon>
    </lineage>
</organism>
<evidence type="ECO:0000256" key="9">
    <source>
        <dbReference type="ARBA" id="ARBA00023180"/>
    </source>
</evidence>
<dbReference type="PRINTS" id="PR01735">
    <property type="entry name" value="P2Y13PRNCPTR"/>
</dbReference>
<evidence type="ECO:0000256" key="7">
    <source>
        <dbReference type="ARBA" id="ARBA00023157"/>
    </source>
</evidence>
<evidence type="ECO:0000256" key="8">
    <source>
        <dbReference type="ARBA" id="ARBA00023170"/>
    </source>
</evidence>
<evidence type="ECO:0000256" key="4">
    <source>
        <dbReference type="ARBA" id="ARBA00022989"/>
    </source>
</evidence>
<dbReference type="Gene3D" id="1.20.1070.10">
    <property type="entry name" value="Rhodopsin 7-helix transmembrane proteins"/>
    <property type="match status" value="1"/>
</dbReference>
<evidence type="ECO:0000256" key="3">
    <source>
        <dbReference type="ARBA" id="ARBA00022692"/>
    </source>
</evidence>
<keyword evidence="6 11" id="KW-0472">Membrane</keyword>
<reference evidence="13 14" key="1">
    <citation type="submission" date="2019-09" db="EMBL/GenBank/DDBJ databases">
        <title>Bird 10,000 Genomes (B10K) Project - Family phase.</title>
        <authorList>
            <person name="Zhang G."/>
        </authorList>
    </citation>
    <scope>NUCLEOTIDE SEQUENCE [LARGE SCALE GENOMIC DNA]</scope>
    <source>
        <strain evidence="13">B10K-MSB-01</strain>
    </source>
</reference>
<dbReference type="GO" id="GO:0045028">
    <property type="term" value="F:G protein-coupled purinergic nucleotide receptor activity"/>
    <property type="evidence" value="ECO:0007669"/>
    <property type="project" value="InterPro"/>
</dbReference>
<dbReference type="PANTHER" id="PTHR24233:SF0">
    <property type="entry name" value="P2Y PURINOCEPTOR 12"/>
    <property type="match status" value="1"/>
</dbReference>
<feature type="transmembrane region" description="Helical" evidence="11">
    <location>
        <begin position="234"/>
        <end position="254"/>
    </location>
</feature>
<dbReference type="GO" id="GO:0007596">
    <property type="term" value="P:blood coagulation"/>
    <property type="evidence" value="ECO:0007669"/>
    <property type="project" value="InterPro"/>
</dbReference>
<name>A0A7K7W7C1_9AVES</name>
<dbReference type="FunFam" id="1.20.1070.10:FF:000049">
    <property type="entry name" value="G-protein coupled receptor 87"/>
    <property type="match status" value="1"/>
</dbReference>
<feature type="transmembrane region" description="Helical" evidence="11">
    <location>
        <begin position="283"/>
        <end position="301"/>
    </location>
</feature>
<evidence type="ECO:0000256" key="11">
    <source>
        <dbReference type="SAM" id="Phobius"/>
    </source>
</evidence>
<dbReference type="InterPro" id="IPR000276">
    <property type="entry name" value="GPCR_Rhodpsn"/>
</dbReference>
<feature type="non-terminal residue" evidence="13">
    <location>
        <position position="1"/>
    </location>
</feature>
<evidence type="ECO:0000256" key="5">
    <source>
        <dbReference type="ARBA" id="ARBA00023040"/>
    </source>
</evidence>
<dbReference type="PRINTS" id="PR01157">
    <property type="entry name" value="P2YPURNOCPTR"/>
</dbReference>
<feature type="domain" description="G-protein coupled receptors family 1 profile" evidence="12">
    <location>
        <begin position="41"/>
        <end position="298"/>
    </location>
</feature>
<dbReference type="AlphaFoldDB" id="A0A7K7W7C1"/>
<dbReference type="PRINTS" id="PR00237">
    <property type="entry name" value="GPCRRHODOPSN"/>
</dbReference>
<evidence type="ECO:0000313" key="13">
    <source>
        <dbReference type="EMBL" id="NXA48882.1"/>
    </source>
</evidence>
<evidence type="ECO:0000256" key="2">
    <source>
        <dbReference type="ARBA" id="ARBA00022475"/>
    </source>
</evidence>
<evidence type="ECO:0000256" key="6">
    <source>
        <dbReference type="ARBA" id="ARBA00023136"/>
    </source>
</evidence>
<dbReference type="Proteomes" id="UP000531559">
    <property type="component" value="Unassembled WGS sequence"/>
</dbReference>
<dbReference type="InterPro" id="IPR005394">
    <property type="entry name" value="P2Y12_rcpt"/>
</dbReference>
<comment type="caution">
    <text evidence="13">The sequence shown here is derived from an EMBL/GenBank/DDBJ whole genome shotgun (WGS) entry which is preliminary data.</text>
</comment>
<accession>A0A7K7W7C1</accession>
<evidence type="ECO:0000259" key="12">
    <source>
        <dbReference type="PROSITE" id="PS50262"/>
    </source>
</evidence>
<feature type="non-terminal residue" evidence="13">
    <location>
        <position position="339"/>
    </location>
</feature>
<comment type="subcellular location">
    <subcellularLocation>
        <location evidence="1">Cell membrane</location>
        <topology evidence="1">Multi-pass membrane protein</topology>
    </subcellularLocation>
</comment>
<dbReference type="GO" id="GO:0005886">
    <property type="term" value="C:plasma membrane"/>
    <property type="evidence" value="ECO:0007669"/>
    <property type="project" value="UniProtKB-SubCell"/>
</dbReference>
<evidence type="ECO:0000256" key="10">
    <source>
        <dbReference type="ARBA" id="ARBA00023224"/>
    </source>
</evidence>
<feature type="transmembrane region" description="Helical" evidence="11">
    <location>
        <begin position="29"/>
        <end position="49"/>
    </location>
</feature>
<dbReference type="CDD" id="cd15150">
    <property type="entry name" value="7tmA_P2Y12"/>
    <property type="match status" value="1"/>
</dbReference>
<feature type="transmembrane region" description="Helical" evidence="11">
    <location>
        <begin position="188"/>
        <end position="213"/>
    </location>
</feature>
<keyword evidence="9" id="KW-0325">Glycoprotein</keyword>
<keyword evidence="14" id="KW-1185">Reference proteome</keyword>
<feature type="transmembrane region" description="Helical" evidence="11">
    <location>
        <begin position="140"/>
        <end position="160"/>
    </location>
</feature>
<dbReference type="SUPFAM" id="SSF81321">
    <property type="entry name" value="Family A G protein-coupled receptor-like"/>
    <property type="match status" value="1"/>
</dbReference>
<protein>
    <submittedName>
        <fullName evidence="13">P2Y12 protein</fullName>
    </submittedName>
</protein>
<keyword evidence="5" id="KW-0297">G-protein coupled receptor</keyword>
<sequence length="339" mass="38815">AQAAGNLSTFRNESACASDSRISQVIFPLLYTLLFLVGITMNGLATWIFFKISSKSNFIIFLKNTVISDILMVLTFPFKILSDAKLVPWVLRGFVCQVSQVVFYFTMYISILFLGLITIDRYQKATSPFRTSTTRSLLGAKLLSTAIWVSMFTLSLPNMILTNKKKTPRNVKKCALLKSDFGLIWHEIVNYVCQFIFWANLAVIVVCYVLITRELYKSYRRTKSTGKVVSKKSVNLKVFIIIAVFFICFVPFHFTRIPYTLSQTRHVFDCSAQRTLFYVKESTLWLTSLNACLDPFIYFFLCKSFRKSLLQTLCRHTAPAELRPRAAEHDGDDTDETPV</sequence>
<keyword evidence="8" id="KW-0675">Receptor</keyword>
<evidence type="ECO:0000313" key="14">
    <source>
        <dbReference type="Proteomes" id="UP000531559"/>
    </source>
</evidence>
<dbReference type="Pfam" id="PF00001">
    <property type="entry name" value="7tm_1"/>
    <property type="match status" value="1"/>
</dbReference>
<dbReference type="InterPro" id="IPR017452">
    <property type="entry name" value="GPCR_Rhodpsn_7TM"/>
</dbReference>
<keyword evidence="10" id="KW-0807">Transducer</keyword>
<dbReference type="InterPro" id="IPR008109">
    <property type="entry name" value="P2Y13_rcpt"/>
</dbReference>
<gene>
    <name evidence="13" type="primary">P2ry12</name>
    <name evidence="13" type="ORF">NOTJUL_R05788</name>
</gene>
<dbReference type="PANTHER" id="PTHR24233">
    <property type="entry name" value="P2Y PURINOCEPTOR-RELATED G-PROTEIN COUPLED RECEPTOR"/>
    <property type="match status" value="1"/>
</dbReference>
<feature type="transmembrane region" description="Helical" evidence="11">
    <location>
        <begin position="101"/>
        <end position="119"/>
    </location>
</feature>
<keyword evidence="3 11" id="KW-0812">Transmembrane</keyword>
<dbReference type="OrthoDB" id="6163051at2759"/>
<dbReference type="PROSITE" id="PS50262">
    <property type="entry name" value="G_PROTEIN_RECEP_F1_2"/>
    <property type="match status" value="1"/>
</dbReference>